<name>A0A6G5QQZ5_CAMRE</name>
<dbReference type="RefSeq" id="WP_002944043.1">
    <property type="nucleotide sequence ID" value="NZ_CP012543.1"/>
</dbReference>
<proteinExistence type="predicted"/>
<dbReference type="SUPFAM" id="SSF81901">
    <property type="entry name" value="HCP-like"/>
    <property type="match status" value="1"/>
</dbReference>
<sequence length="106" mass="11402">MKRLILAIFLSCLALSSAQAGKSHSDGAQAVSKGQWATAVQIFTKGCYNENDTASCKDLGEIYEYGRGGATAQAVKKDASLSRQAYERCCEKSKGLRKDCCKKVGK</sequence>
<dbReference type="Gene3D" id="1.25.40.10">
    <property type="entry name" value="Tetratricopeptide repeat domain"/>
    <property type="match status" value="1"/>
</dbReference>
<gene>
    <name evidence="2" type="ORF">CRECT_2288</name>
</gene>
<organism evidence="2 3">
    <name type="scientific">Campylobacter rectus</name>
    <name type="common">Wolinella recta</name>
    <dbReference type="NCBI Taxonomy" id="203"/>
    <lineage>
        <taxon>Bacteria</taxon>
        <taxon>Pseudomonadati</taxon>
        <taxon>Campylobacterota</taxon>
        <taxon>Epsilonproteobacteria</taxon>
        <taxon>Campylobacterales</taxon>
        <taxon>Campylobacteraceae</taxon>
        <taxon>Campylobacter</taxon>
    </lineage>
</organism>
<dbReference type="EMBL" id="CP012543">
    <property type="protein sequence ID" value="QCD47876.1"/>
    <property type="molecule type" value="Genomic_DNA"/>
</dbReference>
<reference evidence="2 3" key="1">
    <citation type="submission" date="2016-07" db="EMBL/GenBank/DDBJ databases">
        <title>Comparative genomics of the Campylobacter concisus group.</title>
        <authorList>
            <person name="Miller W.G."/>
            <person name="Yee E."/>
            <person name="Chapman M.H."/>
            <person name="Huynh S."/>
            <person name="Bono J.L."/>
            <person name="On S.L.W."/>
            <person name="StLeger J."/>
            <person name="Foster G."/>
            <person name="Parker C.T."/>
        </authorList>
    </citation>
    <scope>NUCLEOTIDE SEQUENCE [LARGE SCALE GENOMIC DNA]</scope>
    <source>
        <strain evidence="2 3">ATCC 33238</strain>
    </source>
</reference>
<evidence type="ECO:0000256" key="1">
    <source>
        <dbReference type="SAM" id="SignalP"/>
    </source>
</evidence>
<dbReference type="AlphaFoldDB" id="A0A6G5QQZ5"/>
<dbReference type="Proteomes" id="UP000502377">
    <property type="component" value="Chromosome"/>
</dbReference>
<evidence type="ECO:0000313" key="2">
    <source>
        <dbReference type="EMBL" id="QCD47876.1"/>
    </source>
</evidence>
<dbReference type="KEGG" id="crx:CRECT_2288"/>
<protein>
    <recommendedName>
        <fullName evidence="4">Beta-lactamase</fullName>
    </recommendedName>
</protein>
<keyword evidence="1" id="KW-0732">Signal</keyword>
<dbReference type="InterPro" id="IPR011990">
    <property type="entry name" value="TPR-like_helical_dom_sf"/>
</dbReference>
<evidence type="ECO:0008006" key="4">
    <source>
        <dbReference type="Google" id="ProtNLM"/>
    </source>
</evidence>
<feature type="chain" id="PRO_5026208882" description="Beta-lactamase" evidence="1">
    <location>
        <begin position="21"/>
        <end position="106"/>
    </location>
</feature>
<feature type="signal peptide" evidence="1">
    <location>
        <begin position="1"/>
        <end position="20"/>
    </location>
</feature>
<evidence type="ECO:0000313" key="3">
    <source>
        <dbReference type="Proteomes" id="UP000502377"/>
    </source>
</evidence>
<accession>A0A6G5QQZ5</accession>